<dbReference type="OrthoDB" id="2941402at2"/>
<dbReference type="InterPro" id="IPR020534">
    <property type="entry name" value="Uncharacterised_YqxA"/>
</dbReference>
<reference evidence="2" key="1">
    <citation type="submission" date="2016-04" db="EMBL/GenBank/DDBJ databases">
        <authorList>
            <person name="Lyu Z."/>
            <person name="Lyu W."/>
        </authorList>
    </citation>
    <scope>NUCLEOTIDE SEQUENCE [LARGE SCALE GENOMIC DNA]</scope>
    <source>
        <strain evidence="2">C44</strain>
    </source>
</reference>
<dbReference type="STRING" id="152268.A6K24_05740"/>
<dbReference type="Proteomes" id="UP000078534">
    <property type="component" value="Unassembled WGS sequence"/>
</dbReference>
<dbReference type="Pfam" id="PF12438">
    <property type="entry name" value="DUF3679"/>
    <property type="match status" value="1"/>
</dbReference>
<sequence length="116" mass="13049">MVKFMLKCFVLCSVLLFGVLIGMQQANQGMLKMKGYNDPELQGAFQVESEQTGDVEASILGNKVTSQDLQQKQEQLEQIEAFNFFSQVGKQFASIVSNGISTLVESFAEWINRFLR</sequence>
<protein>
    <recommendedName>
        <fullName evidence="3">DUF3679 domain-containing protein</fullName>
    </recommendedName>
</protein>
<comment type="caution">
    <text evidence="1">The sequence shown here is derived from an EMBL/GenBank/DDBJ whole genome shotgun (WGS) entry which is preliminary data.</text>
</comment>
<gene>
    <name evidence="1" type="ORF">A6K24_05740</name>
</gene>
<evidence type="ECO:0000313" key="2">
    <source>
        <dbReference type="Proteomes" id="UP000078534"/>
    </source>
</evidence>
<organism evidence="1 2">
    <name type="scientific">Metabacillus litoralis</name>
    <dbReference type="NCBI Taxonomy" id="152268"/>
    <lineage>
        <taxon>Bacteria</taxon>
        <taxon>Bacillati</taxon>
        <taxon>Bacillota</taxon>
        <taxon>Bacilli</taxon>
        <taxon>Bacillales</taxon>
        <taxon>Bacillaceae</taxon>
        <taxon>Metabacillus</taxon>
    </lineage>
</organism>
<dbReference type="AlphaFoldDB" id="A0A179SXI9"/>
<evidence type="ECO:0008006" key="3">
    <source>
        <dbReference type="Google" id="ProtNLM"/>
    </source>
</evidence>
<accession>A0A179SXI9</accession>
<evidence type="ECO:0000313" key="1">
    <source>
        <dbReference type="EMBL" id="OAS85012.1"/>
    </source>
</evidence>
<dbReference type="EMBL" id="LWSG01000023">
    <property type="protein sequence ID" value="OAS85012.1"/>
    <property type="molecule type" value="Genomic_DNA"/>
</dbReference>
<proteinExistence type="predicted"/>
<dbReference type="RefSeq" id="WP_066334633.1">
    <property type="nucleotide sequence ID" value="NZ_LWSG01000023.1"/>
</dbReference>
<name>A0A179SXI9_9BACI</name>
<keyword evidence="2" id="KW-1185">Reference proteome</keyword>